<dbReference type="PROSITE" id="PS51704">
    <property type="entry name" value="GP_PDE"/>
    <property type="match status" value="1"/>
</dbReference>
<dbReference type="Gene3D" id="3.20.20.190">
    <property type="entry name" value="Phosphatidylinositol (PI) phosphodiesterase"/>
    <property type="match status" value="1"/>
</dbReference>
<dbReference type="Pfam" id="PF03009">
    <property type="entry name" value="GDPD"/>
    <property type="match status" value="1"/>
</dbReference>
<reference evidence="2 3" key="1">
    <citation type="journal article" date="2013" name="Stand. Genomic Sci.">
        <title>Genomic Encyclopedia of Type Strains, Phase I: The one thousand microbial genomes (KMG-I) project.</title>
        <authorList>
            <person name="Kyrpides N.C."/>
            <person name="Woyke T."/>
            <person name="Eisen J.A."/>
            <person name="Garrity G."/>
            <person name="Lilburn T.G."/>
            <person name="Beck B.J."/>
            <person name="Whitman W.B."/>
            <person name="Hugenholtz P."/>
            <person name="Klenk H.P."/>
        </authorList>
    </citation>
    <scope>NUCLEOTIDE SEQUENCE [LARGE SCALE GENOMIC DNA]</scope>
    <source>
        <strain evidence="2 3">DSM 45044</strain>
    </source>
</reference>
<name>A0A562UQR8_9ACTN</name>
<protein>
    <submittedName>
        <fullName evidence="2">Glycerophosphoryl diester phosphodiesterase</fullName>
    </submittedName>
</protein>
<organism evidence="2 3">
    <name type="scientific">Stackebrandtia albiflava</name>
    <dbReference type="NCBI Taxonomy" id="406432"/>
    <lineage>
        <taxon>Bacteria</taxon>
        <taxon>Bacillati</taxon>
        <taxon>Actinomycetota</taxon>
        <taxon>Actinomycetes</taxon>
        <taxon>Glycomycetales</taxon>
        <taxon>Glycomycetaceae</taxon>
        <taxon>Stackebrandtia</taxon>
    </lineage>
</organism>
<dbReference type="InterPro" id="IPR017946">
    <property type="entry name" value="PLC-like_Pdiesterase_TIM-brl"/>
</dbReference>
<evidence type="ECO:0000313" key="3">
    <source>
        <dbReference type="Proteomes" id="UP000321617"/>
    </source>
</evidence>
<dbReference type="Proteomes" id="UP000321617">
    <property type="component" value="Unassembled WGS sequence"/>
</dbReference>
<dbReference type="InterPro" id="IPR030395">
    <property type="entry name" value="GP_PDE_dom"/>
</dbReference>
<dbReference type="GO" id="GO:0006629">
    <property type="term" value="P:lipid metabolic process"/>
    <property type="evidence" value="ECO:0007669"/>
    <property type="project" value="InterPro"/>
</dbReference>
<dbReference type="GO" id="GO:0008081">
    <property type="term" value="F:phosphoric diester hydrolase activity"/>
    <property type="evidence" value="ECO:0007669"/>
    <property type="project" value="InterPro"/>
</dbReference>
<dbReference type="PANTHER" id="PTHR46211">
    <property type="entry name" value="GLYCEROPHOSPHORYL DIESTER PHOSPHODIESTERASE"/>
    <property type="match status" value="1"/>
</dbReference>
<proteinExistence type="predicted"/>
<dbReference type="OrthoDB" id="384721at2"/>
<dbReference type="AlphaFoldDB" id="A0A562UQR8"/>
<accession>A0A562UQR8</accession>
<gene>
    <name evidence="2" type="ORF">LX16_4729</name>
</gene>
<comment type="caution">
    <text evidence="2">The sequence shown here is derived from an EMBL/GenBank/DDBJ whole genome shotgun (WGS) entry which is preliminary data.</text>
</comment>
<keyword evidence="3" id="KW-1185">Reference proteome</keyword>
<evidence type="ECO:0000259" key="1">
    <source>
        <dbReference type="PROSITE" id="PS51704"/>
    </source>
</evidence>
<dbReference type="SUPFAM" id="SSF51695">
    <property type="entry name" value="PLC-like phosphodiesterases"/>
    <property type="match status" value="1"/>
</dbReference>
<dbReference type="EMBL" id="VLLL01000009">
    <property type="protein sequence ID" value="TWJ07946.1"/>
    <property type="molecule type" value="Genomic_DNA"/>
</dbReference>
<evidence type="ECO:0000313" key="2">
    <source>
        <dbReference type="EMBL" id="TWJ07946.1"/>
    </source>
</evidence>
<feature type="domain" description="GP-PDE" evidence="1">
    <location>
        <begin position="25"/>
        <end position="275"/>
    </location>
</feature>
<dbReference type="RefSeq" id="WP_147143350.1">
    <property type="nucleotide sequence ID" value="NZ_BAABIJ010000005.1"/>
</dbReference>
<dbReference type="PANTHER" id="PTHR46211:SF1">
    <property type="entry name" value="GLYCEROPHOSPHODIESTER PHOSPHODIESTERASE, CYTOPLASMIC"/>
    <property type="match status" value="1"/>
</dbReference>
<sequence>MIHVRRTRAVPTARAHRRLHRGRGRFAVAHRAGCGDAPEMTAAAFAAAAAHRPTTIEVDVQLTRDGVPVLLHDFTPARTTDVAAVFPGRADHPVNTFTLSELHRLDAGAHRNGRFAGQRILTLAEVPDLIGPCRTGLFVELKHPARHPGLERAVDDVLSSDSRWDDLIAADRLTFLSFAADSLRRMSALRPGVASMWLATRIPGRSRLARLAGWADEFGVDERAVSGPDDVARVQAAGLRLNVYTVNDPDRMRELLDWGVDALTTDYPGVLAAVLDREPAGVN</sequence>